<reference evidence="1 2" key="1">
    <citation type="journal article" date="2022" name="Allergy">
        <title>Genome assembly and annotation of Periplaneta americana reveal a comprehensive cockroach allergen profile.</title>
        <authorList>
            <person name="Wang L."/>
            <person name="Xiong Q."/>
            <person name="Saelim N."/>
            <person name="Wang L."/>
            <person name="Nong W."/>
            <person name="Wan A.T."/>
            <person name="Shi M."/>
            <person name="Liu X."/>
            <person name="Cao Q."/>
            <person name="Hui J.H.L."/>
            <person name="Sookrung N."/>
            <person name="Leung T.F."/>
            <person name="Tungtrongchitr A."/>
            <person name="Tsui S.K.W."/>
        </authorList>
    </citation>
    <scope>NUCLEOTIDE SEQUENCE [LARGE SCALE GENOMIC DNA]</scope>
    <source>
        <strain evidence="1">PWHHKU_190912</strain>
    </source>
</reference>
<evidence type="ECO:0000313" key="2">
    <source>
        <dbReference type="Proteomes" id="UP001148838"/>
    </source>
</evidence>
<name>A0ABQ8SHG9_PERAM</name>
<accession>A0ABQ8SHG9</accession>
<protein>
    <submittedName>
        <fullName evidence="1">Uncharacterized protein</fullName>
    </submittedName>
</protein>
<sequence>MVGLCEGGNEPPGSLKATRFELVSGHANRYSTAVVDMRSVFLQLSQAYFNGYKTNLTQIVLQINFKRSFNS</sequence>
<keyword evidence="2" id="KW-1185">Reference proteome</keyword>
<organism evidence="1 2">
    <name type="scientific">Periplaneta americana</name>
    <name type="common">American cockroach</name>
    <name type="synonym">Blatta americana</name>
    <dbReference type="NCBI Taxonomy" id="6978"/>
    <lineage>
        <taxon>Eukaryota</taxon>
        <taxon>Metazoa</taxon>
        <taxon>Ecdysozoa</taxon>
        <taxon>Arthropoda</taxon>
        <taxon>Hexapoda</taxon>
        <taxon>Insecta</taxon>
        <taxon>Pterygota</taxon>
        <taxon>Neoptera</taxon>
        <taxon>Polyneoptera</taxon>
        <taxon>Dictyoptera</taxon>
        <taxon>Blattodea</taxon>
        <taxon>Blattoidea</taxon>
        <taxon>Blattidae</taxon>
        <taxon>Blattinae</taxon>
        <taxon>Periplaneta</taxon>
    </lineage>
</organism>
<comment type="caution">
    <text evidence="1">The sequence shown here is derived from an EMBL/GenBank/DDBJ whole genome shotgun (WGS) entry which is preliminary data.</text>
</comment>
<dbReference type="Proteomes" id="UP001148838">
    <property type="component" value="Unassembled WGS sequence"/>
</dbReference>
<gene>
    <name evidence="1" type="ORF">ANN_15583</name>
</gene>
<evidence type="ECO:0000313" key="1">
    <source>
        <dbReference type="EMBL" id="KAJ4433324.1"/>
    </source>
</evidence>
<dbReference type="EMBL" id="JAJSOF020000027">
    <property type="protein sequence ID" value="KAJ4433324.1"/>
    <property type="molecule type" value="Genomic_DNA"/>
</dbReference>
<proteinExistence type="predicted"/>